<accession>A0A6C0CDM2</accession>
<evidence type="ECO:0008006" key="2">
    <source>
        <dbReference type="Google" id="ProtNLM"/>
    </source>
</evidence>
<proteinExistence type="predicted"/>
<evidence type="ECO:0000313" key="1">
    <source>
        <dbReference type="EMBL" id="QHT02668.1"/>
    </source>
</evidence>
<reference evidence="1" key="1">
    <citation type="journal article" date="2020" name="Nature">
        <title>Giant virus diversity and host interactions through global metagenomics.</title>
        <authorList>
            <person name="Schulz F."/>
            <person name="Roux S."/>
            <person name="Paez-Espino D."/>
            <person name="Jungbluth S."/>
            <person name="Walsh D.A."/>
            <person name="Denef V.J."/>
            <person name="McMahon K.D."/>
            <person name="Konstantinidis K.T."/>
            <person name="Eloe-Fadrosh E.A."/>
            <person name="Kyrpides N.C."/>
            <person name="Woyke T."/>
        </authorList>
    </citation>
    <scope>NUCLEOTIDE SEQUENCE</scope>
    <source>
        <strain evidence="1">GVMAG-M-3300020595-32</strain>
    </source>
</reference>
<sequence length="526" mass="62450">MELCDQYIHEMIQLVPEMNDFHQIPEYKHLRPKYTNTLTKDFQKKERKLIRKYHKLVKEKKEKSFYDLIFFDDLKIMIKESKYLSLDKIPIDSLNNFPLYHITGLQGETDYEFTDKQSYKDYINRFKGVPELTDTILTNMRLGVKHGDTIPRMIVLDLRDQYKNALELDLETITVPKDVKKEVIESIKEYIFPSISLLKDFIENEYLCKCTDKLGLYAISGGLDIYRGLLEEQTMQGYTAKDIHDLGLREVDRLIKKLNALKRKMKFKGSLQEFYKKTRLPFKSKEQVIKISKAQQKDIYEKIYKKYFNIELKESELADIVRIKDNKSRMYAFYIGTKKKGTFYVNTNHPGDLNQHELLTLTLHETVPGHHLQLMTHNRSKDLPLYIQAAHNTAYCEGWGLYCENFTDLHTDKEMISKYQYEIQRAVRLVIDTGIHAFRWSYKKCFDYMKKHLDYTDLVIKNEIIRYICIPSQALAYKVGELTMLFLRDKYLEKFPDDLKGFHKMIFDVGPCSLDLLVKEFIKKNI</sequence>
<protein>
    <recommendedName>
        <fullName evidence="2">DUF885 domain-containing protein</fullName>
    </recommendedName>
</protein>
<dbReference type="EMBL" id="MN739396">
    <property type="protein sequence ID" value="QHT02668.1"/>
    <property type="molecule type" value="Genomic_DNA"/>
</dbReference>
<name>A0A6C0CDM2_9ZZZZ</name>
<organism evidence="1">
    <name type="scientific">viral metagenome</name>
    <dbReference type="NCBI Taxonomy" id="1070528"/>
    <lineage>
        <taxon>unclassified sequences</taxon>
        <taxon>metagenomes</taxon>
        <taxon>organismal metagenomes</taxon>
    </lineage>
</organism>
<dbReference type="PANTHER" id="PTHR33361">
    <property type="entry name" value="GLR0591 PROTEIN"/>
    <property type="match status" value="1"/>
</dbReference>
<dbReference type="Pfam" id="PF05960">
    <property type="entry name" value="DUF885"/>
    <property type="match status" value="1"/>
</dbReference>
<dbReference type="AlphaFoldDB" id="A0A6C0CDM2"/>
<dbReference type="PANTHER" id="PTHR33361:SF2">
    <property type="entry name" value="DUF885 DOMAIN-CONTAINING PROTEIN"/>
    <property type="match status" value="1"/>
</dbReference>
<dbReference type="InterPro" id="IPR010281">
    <property type="entry name" value="DUF885"/>
</dbReference>